<dbReference type="AlphaFoldDB" id="A0A9N7VU30"/>
<organism evidence="2 3">
    <name type="scientific">Pleuronectes platessa</name>
    <name type="common">European plaice</name>
    <dbReference type="NCBI Taxonomy" id="8262"/>
    <lineage>
        <taxon>Eukaryota</taxon>
        <taxon>Metazoa</taxon>
        <taxon>Chordata</taxon>
        <taxon>Craniata</taxon>
        <taxon>Vertebrata</taxon>
        <taxon>Euteleostomi</taxon>
        <taxon>Actinopterygii</taxon>
        <taxon>Neopterygii</taxon>
        <taxon>Teleostei</taxon>
        <taxon>Neoteleostei</taxon>
        <taxon>Acanthomorphata</taxon>
        <taxon>Carangaria</taxon>
        <taxon>Pleuronectiformes</taxon>
        <taxon>Pleuronectoidei</taxon>
        <taxon>Pleuronectidae</taxon>
        <taxon>Pleuronectes</taxon>
    </lineage>
</organism>
<evidence type="ECO:0000313" key="2">
    <source>
        <dbReference type="EMBL" id="CAB1457203.1"/>
    </source>
</evidence>
<accession>A0A9N7VU30</accession>
<proteinExistence type="predicted"/>
<name>A0A9N7VU30_PLEPL</name>
<sequence length="249" mass="27405">MKQIENEFDASEFPHMVSSAGRHKRDHRPNTSLRDQGGAEGRSQGSGGRLVLSESLVQPLGPRAAAGNPPWFCSFRSECEEVHTRFSSVTGSTRFSLNQQTRPGLVPAGGNLLSHEQRSSSLELSSGTFSRERLQKGEESDPSELREILSQVLESSRGGACRAAGGGTKIIVVVYSSSTPASALSTRSDEGLRRTSGVHRGRLHWSIELYEKVTLLQELQDDWISEERRGRDLEEQTGQRVVEDEDVLT</sequence>
<evidence type="ECO:0000313" key="3">
    <source>
        <dbReference type="Proteomes" id="UP001153269"/>
    </source>
</evidence>
<keyword evidence="3" id="KW-1185">Reference proteome</keyword>
<protein>
    <submittedName>
        <fullName evidence="2">Uncharacterized protein</fullName>
    </submittedName>
</protein>
<feature type="compositionally biased region" description="Gly residues" evidence="1">
    <location>
        <begin position="38"/>
        <end position="48"/>
    </location>
</feature>
<feature type="region of interest" description="Disordered" evidence="1">
    <location>
        <begin position="226"/>
        <end position="249"/>
    </location>
</feature>
<reference evidence="2" key="1">
    <citation type="submission" date="2020-03" db="EMBL/GenBank/DDBJ databases">
        <authorList>
            <person name="Weist P."/>
        </authorList>
    </citation>
    <scope>NUCLEOTIDE SEQUENCE</scope>
</reference>
<dbReference type="EMBL" id="CADEAL010004329">
    <property type="protein sequence ID" value="CAB1457203.1"/>
    <property type="molecule type" value="Genomic_DNA"/>
</dbReference>
<feature type="region of interest" description="Disordered" evidence="1">
    <location>
        <begin position="1"/>
        <end position="49"/>
    </location>
</feature>
<comment type="caution">
    <text evidence="2">The sequence shown here is derived from an EMBL/GenBank/DDBJ whole genome shotgun (WGS) entry which is preliminary data.</text>
</comment>
<dbReference type="Proteomes" id="UP001153269">
    <property type="component" value="Unassembled WGS sequence"/>
</dbReference>
<gene>
    <name evidence="2" type="ORF">PLEPLA_LOCUS45007</name>
</gene>
<evidence type="ECO:0000256" key="1">
    <source>
        <dbReference type="SAM" id="MobiDB-lite"/>
    </source>
</evidence>
<feature type="compositionally biased region" description="Acidic residues" evidence="1">
    <location>
        <begin position="1"/>
        <end position="10"/>
    </location>
</feature>
<feature type="region of interest" description="Disordered" evidence="1">
    <location>
        <begin position="107"/>
        <end position="145"/>
    </location>
</feature>
<feature type="compositionally biased region" description="Basic and acidic residues" evidence="1">
    <location>
        <begin position="130"/>
        <end position="145"/>
    </location>
</feature>